<keyword evidence="3" id="KW-1185">Reference proteome</keyword>
<dbReference type="EMBL" id="CAXAMN010001792">
    <property type="protein sequence ID" value="CAK8996300.1"/>
    <property type="molecule type" value="Genomic_DNA"/>
</dbReference>
<sequence length="115" mass="12110">MASSSGSFPVHGTVSVKDGKATLTLGPSQAADVKVTMTRPSSASLLERFEGGVLNVHASRLPLTKTSLTNMMGAIQRQLLLQPGASGVWNQECLDRLEALLSKPHGKAKVLAIED</sequence>
<proteinExistence type="predicted"/>
<dbReference type="Proteomes" id="UP001642484">
    <property type="component" value="Unassembled WGS sequence"/>
</dbReference>
<organism evidence="1 3">
    <name type="scientific">Durusdinium trenchii</name>
    <dbReference type="NCBI Taxonomy" id="1381693"/>
    <lineage>
        <taxon>Eukaryota</taxon>
        <taxon>Sar</taxon>
        <taxon>Alveolata</taxon>
        <taxon>Dinophyceae</taxon>
        <taxon>Suessiales</taxon>
        <taxon>Symbiodiniaceae</taxon>
        <taxon>Durusdinium</taxon>
    </lineage>
</organism>
<dbReference type="EMBL" id="CAXAMN010001803">
    <property type="protein sequence ID" value="CAK8996359.1"/>
    <property type="molecule type" value="Genomic_DNA"/>
</dbReference>
<reference evidence="1 3" key="1">
    <citation type="submission" date="2024-02" db="EMBL/GenBank/DDBJ databases">
        <authorList>
            <person name="Chen Y."/>
            <person name="Shah S."/>
            <person name="Dougan E. K."/>
            <person name="Thang M."/>
            <person name="Chan C."/>
        </authorList>
    </citation>
    <scope>NUCLEOTIDE SEQUENCE [LARGE SCALE GENOMIC DNA]</scope>
</reference>
<gene>
    <name evidence="1" type="ORF">CCMP2556_LOCUS4393</name>
    <name evidence="2" type="ORF">CCMP2556_LOCUS4419</name>
</gene>
<comment type="caution">
    <text evidence="1">The sequence shown here is derived from an EMBL/GenBank/DDBJ whole genome shotgun (WGS) entry which is preliminary data.</text>
</comment>
<evidence type="ECO:0000313" key="3">
    <source>
        <dbReference type="Proteomes" id="UP001642484"/>
    </source>
</evidence>
<protein>
    <submittedName>
        <fullName evidence="1">Uncharacterized protein</fullName>
    </submittedName>
</protein>
<evidence type="ECO:0000313" key="1">
    <source>
        <dbReference type="EMBL" id="CAK8996300.1"/>
    </source>
</evidence>
<evidence type="ECO:0000313" key="2">
    <source>
        <dbReference type="EMBL" id="CAK8996359.1"/>
    </source>
</evidence>
<name>A0ABP0I136_9DINO</name>
<accession>A0ABP0I136</accession>